<dbReference type="PRINTS" id="PR01006">
    <property type="entry name" value="FLGHOOKFLIE"/>
</dbReference>
<dbReference type="GO" id="GO:0005198">
    <property type="term" value="F:structural molecule activity"/>
    <property type="evidence" value="ECO:0007669"/>
    <property type="project" value="UniProtKB-UniRule"/>
</dbReference>
<dbReference type="PANTHER" id="PTHR34653">
    <property type="match status" value="1"/>
</dbReference>
<dbReference type="GO" id="GO:0009425">
    <property type="term" value="C:bacterial-type flagellum basal body"/>
    <property type="evidence" value="ECO:0007669"/>
    <property type="project" value="UniProtKB-SubCell"/>
</dbReference>
<dbReference type="InterPro" id="IPR001624">
    <property type="entry name" value="FliE"/>
</dbReference>
<evidence type="ECO:0000313" key="6">
    <source>
        <dbReference type="EMBL" id="SEO57361.1"/>
    </source>
</evidence>
<keyword evidence="6" id="KW-0282">Flagellum</keyword>
<dbReference type="NCBIfam" id="TIGR00205">
    <property type="entry name" value="fliE"/>
    <property type="match status" value="1"/>
</dbReference>
<dbReference type="PANTHER" id="PTHR34653:SF1">
    <property type="entry name" value="FLAGELLAR HOOK-BASAL BODY COMPLEX PROTEIN FLIE"/>
    <property type="match status" value="1"/>
</dbReference>
<dbReference type="HAMAP" id="MF_00724">
    <property type="entry name" value="FliE"/>
    <property type="match status" value="1"/>
</dbReference>
<reference evidence="6 7" key="1">
    <citation type="submission" date="2016-10" db="EMBL/GenBank/DDBJ databases">
        <authorList>
            <person name="de Groot N.N."/>
        </authorList>
    </citation>
    <scope>NUCLEOTIDE SEQUENCE [LARGE SCALE GENOMIC DNA]</scope>
    <source>
        <strain evidence="6 7">CGMCC 1.6291</strain>
    </source>
</reference>
<dbReference type="RefSeq" id="WP_091640050.1">
    <property type="nucleotide sequence ID" value="NZ_FOEG01000001.1"/>
</dbReference>
<name>A0A1H8QTS9_9GAMM</name>
<dbReference type="Pfam" id="PF02049">
    <property type="entry name" value="FliE"/>
    <property type="match status" value="1"/>
</dbReference>
<comment type="subcellular location">
    <subcellularLocation>
        <location evidence="1 5">Bacterial flagellum basal body</location>
    </subcellularLocation>
</comment>
<dbReference type="Proteomes" id="UP000199657">
    <property type="component" value="Unassembled WGS sequence"/>
</dbReference>
<protein>
    <recommendedName>
        <fullName evidence="3 5">Flagellar hook-basal body complex protein FliE</fullName>
    </recommendedName>
</protein>
<dbReference type="OrthoDB" id="8909229at2"/>
<organism evidence="6 7">
    <name type="scientific">Aquisalimonas asiatica</name>
    <dbReference type="NCBI Taxonomy" id="406100"/>
    <lineage>
        <taxon>Bacteria</taxon>
        <taxon>Pseudomonadati</taxon>
        <taxon>Pseudomonadota</taxon>
        <taxon>Gammaproteobacteria</taxon>
        <taxon>Chromatiales</taxon>
        <taxon>Ectothiorhodospiraceae</taxon>
        <taxon>Aquisalimonas</taxon>
    </lineage>
</organism>
<evidence type="ECO:0000256" key="2">
    <source>
        <dbReference type="ARBA" id="ARBA00009272"/>
    </source>
</evidence>
<keyword evidence="7" id="KW-1185">Reference proteome</keyword>
<evidence type="ECO:0000256" key="5">
    <source>
        <dbReference type="HAMAP-Rule" id="MF_00724"/>
    </source>
</evidence>
<evidence type="ECO:0000313" key="7">
    <source>
        <dbReference type="Proteomes" id="UP000199657"/>
    </source>
</evidence>
<dbReference type="STRING" id="406100.SAMN04488052_101770"/>
<keyword evidence="4 5" id="KW-0975">Bacterial flagellum</keyword>
<sequence>MNPVTNDNVTQALEQMQAMVDRAGGAQETEQAADGPQFVEALREALDGVNDAQQESAALQDAFIGGEDVDLTDVMVSMQKSSVAFEATKQVRNHLVEAYQDIYNMPV</sequence>
<proteinExistence type="inferred from homology"/>
<evidence type="ECO:0000256" key="3">
    <source>
        <dbReference type="ARBA" id="ARBA00018024"/>
    </source>
</evidence>
<dbReference type="GO" id="GO:0071973">
    <property type="term" value="P:bacterial-type flagellum-dependent cell motility"/>
    <property type="evidence" value="ECO:0007669"/>
    <property type="project" value="InterPro"/>
</dbReference>
<evidence type="ECO:0000256" key="4">
    <source>
        <dbReference type="ARBA" id="ARBA00023143"/>
    </source>
</evidence>
<accession>A0A1H8QTS9</accession>
<keyword evidence="6" id="KW-0969">Cilium</keyword>
<keyword evidence="6" id="KW-0966">Cell projection</keyword>
<dbReference type="EMBL" id="FOEG01000001">
    <property type="protein sequence ID" value="SEO57361.1"/>
    <property type="molecule type" value="Genomic_DNA"/>
</dbReference>
<dbReference type="AlphaFoldDB" id="A0A1H8QTS9"/>
<comment type="similarity">
    <text evidence="2 5">Belongs to the FliE family.</text>
</comment>
<gene>
    <name evidence="5" type="primary">fliE</name>
    <name evidence="6" type="ORF">SAMN04488052_101770</name>
</gene>
<dbReference type="GO" id="GO:0003774">
    <property type="term" value="F:cytoskeletal motor activity"/>
    <property type="evidence" value="ECO:0007669"/>
    <property type="project" value="InterPro"/>
</dbReference>
<evidence type="ECO:0000256" key="1">
    <source>
        <dbReference type="ARBA" id="ARBA00004117"/>
    </source>
</evidence>